<keyword evidence="4" id="KW-1185">Reference proteome</keyword>
<evidence type="ECO:0000256" key="1">
    <source>
        <dbReference type="ARBA" id="ARBA00006484"/>
    </source>
</evidence>
<dbReference type="PRINTS" id="PR00081">
    <property type="entry name" value="GDHRDH"/>
</dbReference>
<dbReference type="Gene3D" id="3.40.50.720">
    <property type="entry name" value="NAD(P)-binding Rossmann-like Domain"/>
    <property type="match status" value="1"/>
</dbReference>
<dbReference type="InterPro" id="IPR020904">
    <property type="entry name" value="Sc_DH/Rdtase_CS"/>
</dbReference>
<evidence type="ECO:0000256" key="2">
    <source>
        <dbReference type="ARBA" id="ARBA00023002"/>
    </source>
</evidence>
<evidence type="ECO:0000313" key="4">
    <source>
        <dbReference type="Proteomes" id="UP000288052"/>
    </source>
</evidence>
<dbReference type="PROSITE" id="PS00061">
    <property type="entry name" value="ADH_SHORT"/>
    <property type="match status" value="1"/>
</dbReference>
<dbReference type="PANTHER" id="PTHR42879">
    <property type="entry name" value="3-OXOACYL-(ACYL-CARRIER-PROTEIN) REDUCTASE"/>
    <property type="match status" value="1"/>
</dbReference>
<organism evidence="3 4">
    <name type="scientific">Bifidobacterium castoris</name>
    <dbReference type="NCBI Taxonomy" id="2306972"/>
    <lineage>
        <taxon>Bacteria</taxon>
        <taxon>Bacillati</taxon>
        <taxon>Actinomycetota</taxon>
        <taxon>Actinomycetes</taxon>
        <taxon>Bifidobacteriales</taxon>
        <taxon>Bifidobacteriaceae</taxon>
        <taxon>Bifidobacterium</taxon>
    </lineage>
</organism>
<dbReference type="OrthoDB" id="9789398at2"/>
<comment type="caution">
    <text evidence="3">The sequence shown here is derived from an EMBL/GenBank/DDBJ whole genome shotgun (WGS) entry which is preliminary data.</text>
</comment>
<dbReference type="CDD" id="cd05233">
    <property type="entry name" value="SDR_c"/>
    <property type="match status" value="1"/>
</dbReference>
<sequence length="263" mass="28664">MDLHLEGKVIIVTGGFKGIGKGIVLQLAQEGAIPVVINRSDAAIDEFKHDIEQYTNDYDIYLLDLNDADGIAPIVEATYAKYGHVDGIVNNAGKNDNKDLETTSWREFEESIHGNLTHYYELVHAAVPYLKESKGAVVNISSKTALTGQGKTSAYAAAKGAILGLTREWAAALVNDDVRVNAIVVSECWTPLYSEWIKTFGDEAAQQARLSLITDKIPLGHRMTSVEEIGAEAAFLLSDRSSHTTGQWVFVDGGYVHLDRALS</sequence>
<dbReference type="EMBL" id="QXGI01000007">
    <property type="protein sequence ID" value="RSX46496.1"/>
    <property type="molecule type" value="Genomic_DNA"/>
</dbReference>
<dbReference type="InterPro" id="IPR050259">
    <property type="entry name" value="SDR"/>
</dbReference>
<dbReference type="GO" id="GO:0032787">
    <property type="term" value="P:monocarboxylic acid metabolic process"/>
    <property type="evidence" value="ECO:0007669"/>
    <property type="project" value="UniProtKB-ARBA"/>
</dbReference>
<dbReference type="Proteomes" id="UP000288052">
    <property type="component" value="Unassembled WGS sequence"/>
</dbReference>
<dbReference type="FunFam" id="3.40.50.720:FF:000084">
    <property type="entry name" value="Short-chain dehydrogenase reductase"/>
    <property type="match status" value="1"/>
</dbReference>
<protein>
    <submittedName>
        <fullName evidence="3">Oxidoreductase, short chain dehydrogenase/reductase family protein</fullName>
    </submittedName>
</protein>
<reference evidence="3 4" key="1">
    <citation type="submission" date="2018-09" db="EMBL/GenBank/DDBJ databases">
        <title>Characterization of the phylogenetic diversity of five novel species belonging to the genus Bifidobacterium.</title>
        <authorList>
            <person name="Lugli G.A."/>
            <person name="Duranti S."/>
            <person name="Milani C."/>
        </authorList>
    </citation>
    <scope>NUCLEOTIDE SEQUENCE [LARGE SCALE GENOMIC DNA]</scope>
    <source>
        <strain evidence="3 4">2020B</strain>
    </source>
</reference>
<dbReference type="AlphaFoldDB" id="A0A430F5M2"/>
<keyword evidence="2" id="KW-0560">Oxidoreductase</keyword>
<gene>
    <name evidence="3" type="ORF">D2E22_1626</name>
</gene>
<comment type="similarity">
    <text evidence="1">Belongs to the short-chain dehydrogenases/reductases (SDR) family.</text>
</comment>
<dbReference type="PANTHER" id="PTHR42879:SF2">
    <property type="entry name" value="3-OXOACYL-[ACYL-CARRIER-PROTEIN] REDUCTASE FABG"/>
    <property type="match status" value="1"/>
</dbReference>
<dbReference type="InterPro" id="IPR036291">
    <property type="entry name" value="NAD(P)-bd_dom_sf"/>
</dbReference>
<name>A0A430F5M2_9BIFI</name>
<dbReference type="NCBIfam" id="NF006384">
    <property type="entry name" value="PRK08628.1"/>
    <property type="match status" value="1"/>
</dbReference>
<dbReference type="Pfam" id="PF13561">
    <property type="entry name" value="adh_short_C2"/>
    <property type="match status" value="1"/>
</dbReference>
<dbReference type="GO" id="GO:0016491">
    <property type="term" value="F:oxidoreductase activity"/>
    <property type="evidence" value="ECO:0007669"/>
    <property type="project" value="UniProtKB-KW"/>
</dbReference>
<evidence type="ECO:0000313" key="3">
    <source>
        <dbReference type="EMBL" id="RSX46496.1"/>
    </source>
</evidence>
<accession>A0A430F5M2</accession>
<dbReference type="InterPro" id="IPR002347">
    <property type="entry name" value="SDR_fam"/>
</dbReference>
<dbReference type="RefSeq" id="WP_126032600.1">
    <property type="nucleotide sequence ID" value="NZ_QXGI01000007.1"/>
</dbReference>
<dbReference type="PRINTS" id="PR00080">
    <property type="entry name" value="SDRFAMILY"/>
</dbReference>
<dbReference type="SUPFAM" id="SSF51735">
    <property type="entry name" value="NAD(P)-binding Rossmann-fold domains"/>
    <property type="match status" value="1"/>
</dbReference>
<proteinExistence type="inferred from homology"/>